<keyword evidence="1" id="KW-1133">Transmembrane helix</keyword>
<evidence type="ECO:0000256" key="1">
    <source>
        <dbReference type="SAM" id="Phobius"/>
    </source>
</evidence>
<reference evidence="2 3" key="1">
    <citation type="submission" date="2024-03" db="EMBL/GenBank/DDBJ databases">
        <title>Rhodococcus navarretei sp. nov. and Pseudarthrobacter quantumdoti sp. nov., two new species with the ability to biosynthesize Quantum Dots isolated from soil samples at Union Glacier, Antarctica.</title>
        <authorList>
            <person name="Vargas M."/>
        </authorList>
    </citation>
    <scope>NUCLEOTIDE SEQUENCE [LARGE SCALE GENOMIC DNA]</scope>
    <source>
        <strain evidence="2 3">EXRC-4A-4</strain>
    </source>
</reference>
<dbReference type="EMBL" id="JBBPCN010000001">
    <property type="protein sequence ID" value="MEK8070673.1"/>
    <property type="molecule type" value="Genomic_DNA"/>
</dbReference>
<proteinExistence type="predicted"/>
<keyword evidence="3" id="KW-1185">Reference proteome</keyword>
<feature type="transmembrane region" description="Helical" evidence="1">
    <location>
        <begin position="313"/>
        <end position="344"/>
    </location>
</feature>
<accession>A0ABU9CTD5</accession>
<sequence>MARCGQSSPLSEPDVVGMMERYGRAEHFVIQVDFCAQPWRAPQVEFSIPDASKTGRLWNTLDALLSNITFALNRLTKKVSDPKLDRPVGFADIVDTHLHAIWEIKPKKFIGKGTPPAVDYDTRASKEAEWYAHHANRHCLSVIAWHPGMNYYPLRRTIDGSSVVFEFRRPDKPVATLIADQYLPGAVLYHWEIDDKEDPDYVFSYSWALRSLVIERYFPRGMPKYAYLPDPAPFDIPMPIFTVPELSSTGIVAPLNGFVDGISAAMKTLCAGRIVAGAAVTMLLDESTYARVMSTPSAQSQTLQQQTLSELQIAALIGAVVIVAIVIVFAPVAAPAAAAVFAAAETLVTSLVTVKVVSYAVAGAVVGLVLLTSTDAEAKPIRQGPIGSLNRALAQSGKQLGPITDGTTIFTLLVPRAGPSTGTAPAEASNSKLATLEPVLPKYELLTPLEALSIRLGQSKTIDGKKYVVVAIAR</sequence>
<keyword evidence="1" id="KW-0472">Membrane</keyword>
<dbReference type="RefSeq" id="WP_341440698.1">
    <property type="nucleotide sequence ID" value="NZ_JBBPCN010000001.1"/>
</dbReference>
<feature type="transmembrane region" description="Helical" evidence="1">
    <location>
        <begin position="356"/>
        <end position="373"/>
    </location>
</feature>
<gene>
    <name evidence="2" type="ORF">AABD04_07420</name>
</gene>
<evidence type="ECO:0000313" key="3">
    <source>
        <dbReference type="Proteomes" id="UP001456513"/>
    </source>
</evidence>
<name>A0ABU9CTD5_9NOCA</name>
<comment type="caution">
    <text evidence="2">The sequence shown here is derived from an EMBL/GenBank/DDBJ whole genome shotgun (WGS) entry which is preliminary data.</text>
</comment>
<keyword evidence="1" id="KW-0812">Transmembrane</keyword>
<protein>
    <submittedName>
        <fullName evidence="2">Uncharacterized protein</fullName>
    </submittedName>
</protein>
<organism evidence="2 3">
    <name type="scientific">Rhodococcus navarretei</name>
    <dbReference type="NCBI Taxonomy" id="3128981"/>
    <lineage>
        <taxon>Bacteria</taxon>
        <taxon>Bacillati</taxon>
        <taxon>Actinomycetota</taxon>
        <taxon>Actinomycetes</taxon>
        <taxon>Mycobacteriales</taxon>
        <taxon>Nocardiaceae</taxon>
        <taxon>Rhodococcus</taxon>
    </lineage>
</organism>
<evidence type="ECO:0000313" key="2">
    <source>
        <dbReference type="EMBL" id="MEK8070673.1"/>
    </source>
</evidence>
<dbReference type="Proteomes" id="UP001456513">
    <property type="component" value="Unassembled WGS sequence"/>
</dbReference>